<organism evidence="1 2">
    <name type="scientific">Candidatus Enterovibrio escicola</name>
    <dbReference type="NCBI Taxonomy" id="1927127"/>
    <lineage>
        <taxon>Bacteria</taxon>
        <taxon>Pseudomonadati</taxon>
        <taxon>Pseudomonadota</taxon>
        <taxon>Gammaproteobacteria</taxon>
        <taxon>Vibrionales</taxon>
        <taxon>Vibrionaceae</taxon>
        <taxon>Enterovibrio</taxon>
    </lineage>
</organism>
<dbReference type="InterPro" id="IPR036390">
    <property type="entry name" value="WH_DNA-bd_sf"/>
</dbReference>
<accession>A0A2A5T129</accession>
<dbReference type="Proteomes" id="UP000219020">
    <property type="component" value="Unassembled WGS sequence"/>
</dbReference>
<protein>
    <recommendedName>
        <fullName evidence="3">MarR family transcriptional regulator</fullName>
    </recommendedName>
</protein>
<dbReference type="InterPro" id="IPR036388">
    <property type="entry name" value="WH-like_DNA-bd_sf"/>
</dbReference>
<dbReference type="RefSeq" id="WP_097357057.1">
    <property type="nucleotide sequence ID" value="NZ_CAWNJE010000024.1"/>
</dbReference>
<gene>
    <name evidence="1" type="ORF">BTN49_2653</name>
</gene>
<sequence length="120" mass="13938">MNVNGKVSKSIVRFRRQVEIFRKEVHHDMHILQMLTFLEVVNNDKHTVNGKYIEKLLSIGQTSASRHCRRLLQKEKGGFFGLCVFTYGPKDALSKYLELTDEGKRLAVALRPLFLEKTIY</sequence>
<keyword evidence="2" id="KW-1185">Reference proteome</keyword>
<reference evidence="2" key="1">
    <citation type="submission" date="2017-04" db="EMBL/GenBank/DDBJ databases">
        <title>Genome evolution of the luminous symbionts of deep sea anglerfish.</title>
        <authorList>
            <person name="Hendry T.A."/>
        </authorList>
    </citation>
    <scope>NUCLEOTIDE SEQUENCE [LARGE SCALE GENOMIC DNA]</scope>
</reference>
<dbReference type="Gene3D" id="1.10.10.10">
    <property type="entry name" value="Winged helix-like DNA-binding domain superfamily/Winged helix DNA-binding domain"/>
    <property type="match status" value="1"/>
</dbReference>
<comment type="caution">
    <text evidence="1">The sequence shown here is derived from an EMBL/GenBank/DDBJ whole genome shotgun (WGS) entry which is preliminary data.</text>
</comment>
<evidence type="ECO:0000313" key="2">
    <source>
        <dbReference type="Proteomes" id="UP000219020"/>
    </source>
</evidence>
<name>A0A2A5T129_9GAMM</name>
<dbReference type="SUPFAM" id="SSF46785">
    <property type="entry name" value="Winged helix' DNA-binding domain"/>
    <property type="match status" value="1"/>
</dbReference>
<proteinExistence type="predicted"/>
<dbReference type="GeneID" id="66952341"/>
<evidence type="ECO:0000313" key="1">
    <source>
        <dbReference type="EMBL" id="PCS21830.1"/>
    </source>
</evidence>
<dbReference type="AlphaFoldDB" id="A0A2A5T129"/>
<evidence type="ECO:0008006" key="3">
    <source>
        <dbReference type="Google" id="ProtNLM"/>
    </source>
</evidence>
<dbReference type="EMBL" id="NBYY01000030">
    <property type="protein sequence ID" value="PCS21830.1"/>
    <property type="molecule type" value="Genomic_DNA"/>
</dbReference>